<dbReference type="Pfam" id="PF00534">
    <property type="entry name" value="Glycos_transf_1"/>
    <property type="match status" value="1"/>
</dbReference>
<name>A0A0C9NWK1_LACPA</name>
<dbReference type="RefSeq" id="WP_045625512.1">
    <property type="nucleotide sequence ID" value="NZ_BAYM01000064.1"/>
</dbReference>
<dbReference type="AlphaFoldDB" id="A0A0C9NWK1"/>
<evidence type="ECO:0000313" key="2">
    <source>
        <dbReference type="EMBL" id="GAN36330.1"/>
    </source>
</evidence>
<reference evidence="3" key="1">
    <citation type="submission" date="2014-05" db="EMBL/GenBank/DDBJ databases">
        <title>Whole genome sequencing of Lactobacillus casei NRIC0644.</title>
        <authorList>
            <person name="Atarashi H."/>
            <person name="Yoshida Y."/>
            <person name="Fujimura S."/>
            <person name="Tanaka N."/>
            <person name="Shiwa Y."/>
            <person name="Yoshikawa H."/>
            <person name="Okada S."/>
            <person name="Nakagawa J."/>
        </authorList>
    </citation>
    <scope>NUCLEOTIDE SEQUENCE [LARGE SCALE GENOMIC DNA]</scope>
    <source>
        <strain evidence="3">NRIC0644</strain>
    </source>
</reference>
<dbReference type="GO" id="GO:0016757">
    <property type="term" value="F:glycosyltransferase activity"/>
    <property type="evidence" value="ECO:0007669"/>
    <property type="project" value="InterPro"/>
</dbReference>
<evidence type="ECO:0000259" key="1">
    <source>
        <dbReference type="Pfam" id="PF00534"/>
    </source>
</evidence>
<dbReference type="Gene3D" id="3.40.50.2000">
    <property type="entry name" value="Glycogen Phosphorylase B"/>
    <property type="match status" value="2"/>
</dbReference>
<proteinExistence type="predicted"/>
<dbReference type="SUPFAM" id="SSF53756">
    <property type="entry name" value="UDP-Glycosyltransferase/glycogen phosphorylase"/>
    <property type="match status" value="1"/>
</dbReference>
<evidence type="ECO:0000313" key="3">
    <source>
        <dbReference type="Proteomes" id="UP000032552"/>
    </source>
</evidence>
<protein>
    <submittedName>
        <fullName evidence="2">Glycosyltransferase</fullName>
    </submittedName>
</protein>
<dbReference type="Proteomes" id="UP000032552">
    <property type="component" value="Unassembled WGS sequence"/>
</dbReference>
<keyword evidence="2" id="KW-0808">Transferase</keyword>
<accession>A0A0C9NWK1</accession>
<dbReference type="InterPro" id="IPR001296">
    <property type="entry name" value="Glyco_trans_1"/>
</dbReference>
<dbReference type="PANTHER" id="PTHR45947">
    <property type="entry name" value="SULFOQUINOVOSYL TRANSFERASE SQD2"/>
    <property type="match status" value="1"/>
</dbReference>
<sequence>MKVMIVLENIVMDGVKRASTVLGNDLVKHYDVSFYSLADAPAYFELDAPLLIAPRPTDPKLLNFFGSDPYTHYRDQINDLIMTIRDQHFQAVILPAGLTTSFAPLIKQALPDVNLIGWMHNNYATYMEDYYVQMQAEFEGGLQAVDTLVTLTESDLNSYKRFNPNTVKIYNPLTLVPTGEANLDAHRIAFTGRIAIAHKGIDFLLEAAASLPDDWQIAIAGSGTDEDMKNFYDLIDYFHVADKLIYQGPLKDQALRDHYRTASIFVSTSRWEGMPLVIGEAMASGLPIVAMENTGSREYLGNNDYGLLTKAQDVPDFVDNLKKMMSQPALRHHYAHQSLERASHFSPETIVSQWMPIIEHQPTRVSVTG</sequence>
<dbReference type="CDD" id="cd03820">
    <property type="entry name" value="GT4_AmsD-like"/>
    <property type="match status" value="1"/>
</dbReference>
<organism evidence="2 3">
    <name type="scientific">Lacticaseibacillus paracasei NRIC 0644</name>
    <dbReference type="NCBI Taxonomy" id="1435038"/>
    <lineage>
        <taxon>Bacteria</taxon>
        <taxon>Bacillati</taxon>
        <taxon>Bacillota</taxon>
        <taxon>Bacilli</taxon>
        <taxon>Lactobacillales</taxon>
        <taxon>Lactobacillaceae</taxon>
        <taxon>Lacticaseibacillus</taxon>
    </lineage>
</organism>
<comment type="caution">
    <text evidence="2">The sequence shown here is derived from an EMBL/GenBank/DDBJ whole genome shotgun (WGS) entry which is preliminary data.</text>
</comment>
<feature type="domain" description="Glycosyl transferase family 1" evidence="1">
    <location>
        <begin position="185"/>
        <end position="336"/>
    </location>
</feature>
<dbReference type="InterPro" id="IPR050194">
    <property type="entry name" value="Glycosyltransferase_grp1"/>
</dbReference>
<dbReference type="PANTHER" id="PTHR45947:SF3">
    <property type="entry name" value="SULFOQUINOVOSYL TRANSFERASE SQD2"/>
    <property type="match status" value="1"/>
</dbReference>
<dbReference type="EMBL" id="BAYM01000064">
    <property type="protein sequence ID" value="GAN36330.1"/>
    <property type="molecule type" value="Genomic_DNA"/>
</dbReference>
<gene>
    <name evidence="2" type="ORF">LC0644_0919</name>
</gene>